<reference evidence="2" key="1">
    <citation type="submission" date="2021-01" db="EMBL/GenBank/DDBJ databases">
        <title>Genome public.</title>
        <authorList>
            <person name="Liu C."/>
            <person name="Sun Q."/>
        </authorList>
    </citation>
    <scope>NUCLEOTIDE SEQUENCE</scope>
    <source>
        <strain evidence="2">YIM B02565</strain>
    </source>
</reference>
<dbReference type="InterPro" id="IPR010093">
    <property type="entry name" value="SinI_DNA-bd"/>
</dbReference>
<protein>
    <submittedName>
        <fullName evidence="2">Helix-turn-helix domain-containing protein</fullName>
    </submittedName>
</protein>
<evidence type="ECO:0000313" key="2">
    <source>
        <dbReference type="EMBL" id="MBL4933025.1"/>
    </source>
</evidence>
<dbReference type="RefSeq" id="WP_202768398.1">
    <property type="nucleotide sequence ID" value="NZ_JAESWA010000023.1"/>
</dbReference>
<name>A0A937FHC5_9CLOT</name>
<feature type="domain" description="Helix-turn-helix" evidence="1">
    <location>
        <begin position="5"/>
        <end position="53"/>
    </location>
</feature>
<sequence length="69" mass="8016">MEQILYTVSEVSELLKINKNAVYELLKKRRLQGLKLGSMKVTRSELLRFLEENTGNDLSNLDDVKELTF</sequence>
<evidence type="ECO:0000313" key="3">
    <source>
        <dbReference type="Proteomes" id="UP000623681"/>
    </source>
</evidence>
<accession>A0A937FHC5</accession>
<organism evidence="2 3">
    <name type="scientific">Clostridium paridis</name>
    <dbReference type="NCBI Taxonomy" id="2803863"/>
    <lineage>
        <taxon>Bacteria</taxon>
        <taxon>Bacillati</taxon>
        <taxon>Bacillota</taxon>
        <taxon>Clostridia</taxon>
        <taxon>Eubacteriales</taxon>
        <taxon>Clostridiaceae</taxon>
        <taxon>Clostridium</taxon>
    </lineage>
</organism>
<dbReference type="Proteomes" id="UP000623681">
    <property type="component" value="Unassembled WGS sequence"/>
</dbReference>
<dbReference type="GO" id="GO:0003677">
    <property type="term" value="F:DNA binding"/>
    <property type="evidence" value="ECO:0007669"/>
    <property type="project" value="InterPro"/>
</dbReference>
<dbReference type="Pfam" id="PF12728">
    <property type="entry name" value="HTH_17"/>
    <property type="match status" value="1"/>
</dbReference>
<gene>
    <name evidence="2" type="ORF">JK634_14520</name>
</gene>
<proteinExistence type="predicted"/>
<dbReference type="InterPro" id="IPR041657">
    <property type="entry name" value="HTH_17"/>
</dbReference>
<comment type="caution">
    <text evidence="2">The sequence shown here is derived from an EMBL/GenBank/DDBJ whole genome shotgun (WGS) entry which is preliminary data.</text>
</comment>
<keyword evidence="3" id="KW-1185">Reference proteome</keyword>
<dbReference type="AlphaFoldDB" id="A0A937FHC5"/>
<dbReference type="NCBIfam" id="TIGR01764">
    <property type="entry name" value="excise"/>
    <property type="match status" value="1"/>
</dbReference>
<dbReference type="EMBL" id="JAESWA010000023">
    <property type="protein sequence ID" value="MBL4933025.1"/>
    <property type="molecule type" value="Genomic_DNA"/>
</dbReference>
<evidence type="ECO:0000259" key="1">
    <source>
        <dbReference type="Pfam" id="PF12728"/>
    </source>
</evidence>